<keyword evidence="1" id="KW-0175">Coiled coil</keyword>
<dbReference type="Proteomes" id="UP001470230">
    <property type="component" value="Unassembled WGS sequence"/>
</dbReference>
<comment type="caution">
    <text evidence="2">The sequence shown here is derived from an EMBL/GenBank/DDBJ whole genome shotgun (WGS) entry which is preliminary data.</text>
</comment>
<reference evidence="2 3" key="1">
    <citation type="submission" date="2024-04" db="EMBL/GenBank/DDBJ databases">
        <title>Tritrichomonas musculus Genome.</title>
        <authorList>
            <person name="Alves-Ferreira E."/>
            <person name="Grigg M."/>
            <person name="Lorenzi H."/>
            <person name="Galac M."/>
        </authorList>
    </citation>
    <scope>NUCLEOTIDE SEQUENCE [LARGE SCALE GENOMIC DNA]</scope>
    <source>
        <strain evidence="2 3">EAF2021</strain>
    </source>
</reference>
<organism evidence="2 3">
    <name type="scientific">Tritrichomonas musculus</name>
    <dbReference type="NCBI Taxonomy" id="1915356"/>
    <lineage>
        <taxon>Eukaryota</taxon>
        <taxon>Metamonada</taxon>
        <taxon>Parabasalia</taxon>
        <taxon>Tritrichomonadida</taxon>
        <taxon>Tritrichomonadidae</taxon>
        <taxon>Tritrichomonas</taxon>
    </lineage>
</organism>
<evidence type="ECO:0000313" key="2">
    <source>
        <dbReference type="EMBL" id="KAK8885975.1"/>
    </source>
</evidence>
<proteinExistence type="predicted"/>
<protein>
    <submittedName>
        <fullName evidence="2">Uncharacterized protein</fullName>
    </submittedName>
</protein>
<accession>A0ABR2K4B1</accession>
<evidence type="ECO:0000256" key="1">
    <source>
        <dbReference type="SAM" id="Coils"/>
    </source>
</evidence>
<evidence type="ECO:0000313" key="3">
    <source>
        <dbReference type="Proteomes" id="UP001470230"/>
    </source>
</evidence>
<gene>
    <name evidence="2" type="ORF">M9Y10_041434</name>
</gene>
<name>A0ABR2K4B1_9EUKA</name>
<dbReference type="EMBL" id="JAPFFF010000007">
    <property type="protein sequence ID" value="KAK8885975.1"/>
    <property type="molecule type" value="Genomic_DNA"/>
</dbReference>
<keyword evidence="3" id="KW-1185">Reference proteome</keyword>
<sequence length="479" mass="56587">MEQKLPNAFTIMNSSSDTLKKSSNLSIMCKDLGSLKDIFNDILLNINNKNKNPHALTFKQLNHDHEKETSNILQNKLNEWIIELENKMDEINANELKEEYKEEERKINDRKKILLGKLNKAKQDSLDDDMIMLNEMIEYIENAYTSSSFEQMKQSIDKDELNVDRMIKNINSYEKNIKFGEIPFPLKKKSMAHQSSTHEKICSIYLNYSHTINLLNTIQKLDTNLNALDVLYELYHQKDLDKKELAQFLYSNLKDSDESKKNIIINKTKSYARALTIQHLLPFERTDHKLLTNPEELKNEFEKYINRTEYDEDLEYWAGKISIKYHPKDMILIPKYTPLDIHHLFINGTSPGILFKENIFPSPELLNHLSHIDPSQYENLEKYLNEVSKISLKVLCNITINENFIETIERQNQILKKDIFRIILLLYPICKAQDSRKPFRFSDEDLFFVKRNWLKQIDLCAKYPSLTFWLISNVECQKN</sequence>
<feature type="coiled-coil region" evidence="1">
    <location>
        <begin position="70"/>
        <end position="113"/>
    </location>
</feature>